<dbReference type="KEGG" id="tasa:A1Q1_04793"/>
<dbReference type="HOGENOM" id="CLU_034881_0_0_1"/>
<dbReference type="AlphaFoldDB" id="J5SNG5"/>
<evidence type="ECO:0000313" key="3">
    <source>
        <dbReference type="Proteomes" id="UP000002748"/>
    </source>
</evidence>
<comment type="caution">
    <text evidence="2">The sequence shown here is derived from an EMBL/GenBank/DDBJ whole genome shotgun (WGS) entry which is preliminary data.</text>
</comment>
<proteinExistence type="predicted"/>
<dbReference type="RefSeq" id="XP_014178506.1">
    <property type="nucleotide sequence ID" value="XM_014323031.1"/>
</dbReference>
<accession>J5SNG5</accession>
<feature type="region of interest" description="Disordered" evidence="1">
    <location>
        <begin position="220"/>
        <end position="244"/>
    </location>
</feature>
<dbReference type="EMBL" id="ALBS01000283">
    <property type="protein sequence ID" value="EJT46616.1"/>
    <property type="molecule type" value="Genomic_DNA"/>
</dbReference>
<gene>
    <name evidence="2" type="ORF">A1Q1_04793</name>
</gene>
<protein>
    <submittedName>
        <fullName evidence="2">Uncharacterized protein</fullName>
    </submittedName>
</protein>
<organism evidence="2 3">
    <name type="scientific">Trichosporon asahii var. asahii (strain ATCC 90039 / CBS 2479 / JCM 2466 / KCTC 7840 / NBRC 103889/ NCYC 2677 / UAMH 7654)</name>
    <name type="common">Yeast</name>
    <dbReference type="NCBI Taxonomy" id="1186058"/>
    <lineage>
        <taxon>Eukaryota</taxon>
        <taxon>Fungi</taxon>
        <taxon>Dikarya</taxon>
        <taxon>Basidiomycota</taxon>
        <taxon>Agaricomycotina</taxon>
        <taxon>Tremellomycetes</taxon>
        <taxon>Trichosporonales</taxon>
        <taxon>Trichosporonaceae</taxon>
        <taxon>Trichosporon</taxon>
    </lineage>
</organism>
<reference evidence="2 3" key="1">
    <citation type="journal article" date="2012" name="Eukaryot. Cell">
        <title>Draft genome sequence of CBS 2479, the standard type strain of Trichosporon asahii.</title>
        <authorList>
            <person name="Yang R.Y."/>
            <person name="Li H.T."/>
            <person name="Zhu H."/>
            <person name="Zhou G.P."/>
            <person name="Wang M."/>
            <person name="Wang L."/>
        </authorList>
    </citation>
    <scope>NUCLEOTIDE SEQUENCE [LARGE SCALE GENOMIC DNA]</scope>
    <source>
        <strain evidence="3">ATCC 90039 / CBS 2479 / JCM 2466 / KCTC 7840 / NCYC 2677 / UAMH 7654</strain>
    </source>
</reference>
<evidence type="ECO:0000256" key="1">
    <source>
        <dbReference type="SAM" id="MobiDB-lite"/>
    </source>
</evidence>
<name>J5SNG5_TRIAS</name>
<dbReference type="GeneID" id="25988305"/>
<evidence type="ECO:0000313" key="2">
    <source>
        <dbReference type="EMBL" id="EJT46616.1"/>
    </source>
</evidence>
<sequence>MESFISVTTKFVPARNPQKYVTLVSKDPNMSEVEHIMDSSVLRAASPIVSSSLQNVNLAQQKPIFVLYADSIAVSNFISLISLTNPVPGDMDANRLLAVGRLMATFAVIPSVRDMYRRHAEAAFSKWTELTIVTWVQVALLAQSAGILNTVLLRGGFLFKSANTVERWLACLKEAEDESEFEPRTAKVLFWMTGAAKLGANLGSYRARFVGELDWNGPPKLTAQTTSSASPPRPKRTSGSSEPSPCLIGLWQLTYRKDELTPRSQSRSLISASRVCSSLELDKAKSRTTSILRQRQSNSFRSAELTDGRAIGGSQFDSGLADARIPPARLRGPCPLQRWSLKPSRWGSGDGAMMRCGWTCYVDRGKADGTTWAVFESVLADASTSNPSLTSALLSAGGLARGLTADLSVLQHDEGVFFLSKCCFFKLCPKPRPSSLVKRTVAGTSPTTTLTSPHLVALLQVLAGRLTGSISELTSGLESPGSYEYRLELTSAHAYSTFRMPDPYRYRPLHCAGLVTSSESLSSLSFTSCSPPSIPQRALLVNSAGQETAEHSRPTPAVEAGRRRFSQE</sequence>
<dbReference type="Proteomes" id="UP000002748">
    <property type="component" value="Unassembled WGS sequence"/>
</dbReference>
<feature type="region of interest" description="Disordered" evidence="1">
    <location>
        <begin position="542"/>
        <end position="568"/>
    </location>
</feature>
<dbReference type="VEuPathDB" id="FungiDB:A1Q1_04793"/>